<accession>A0ABM8ZB49</accession>
<dbReference type="InterPro" id="IPR018604">
    <property type="entry name" value="YycI-like"/>
</dbReference>
<keyword evidence="1" id="KW-0812">Transmembrane</keyword>
<feature type="transmembrane region" description="Helical" evidence="1">
    <location>
        <begin position="7"/>
        <end position="26"/>
    </location>
</feature>
<proteinExistence type="predicted"/>
<keyword evidence="1" id="KW-0472">Membrane</keyword>
<keyword evidence="1" id="KW-1133">Transmembrane helix</keyword>
<feature type="domain" description="Regulatory protein YycH-like" evidence="2">
    <location>
        <begin position="39"/>
        <end position="258"/>
    </location>
</feature>
<evidence type="ECO:0000256" key="1">
    <source>
        <dbReference type="SAM" id="Phobius"/>
    </source>
</evidence>
<evidence type="ECO:0000259" key="2">
    <source>
        <dbReference type="Pfam" id="PF09648"/>
    </source>
</evidence>
<keyword evidence="4" id="KW-1185">Reference proteome</keyword>
<reference evidence="3 4" key="1">
    <citation type="submission" date="2021-11" db="EMBL/GenBank/DDBJ databases">
        <authorList>
            <person name="Depoorter E."/>
        </authorList>
    </citation>
    <scope>NUCLEOTIDE SEQUENCE [LARGE SCALE GENOMIC DNA]</scope>
    <source>
        <strain evidence="3 4">LMG 24286</strain>
    </source>
</reference>
<organism evidence="3 4">
    <name type="scientific">Periweissella ghanensis</name>
    <dbReference type="NCBI Taxonomy" id="467997"/>
    <lineage>
        <taxon>Bacteria</taxon>
        <taxon>Bacillati</taxon>
        <taxon>Bacillota</taxon>
        <taxon>Bacilli</taxon>
        <taxon>Lactobacillales</taxon>
        <taxon>Lactobacillaceae</taxon>
        <taxon>Periweissella</taxon>
    </lineage>
</organism>
<gene>
    <name evidence="3" type="ORF">WGH24286_01176</name>
</gene>
<name>A0ABM8ZB49_9LACO</name>
<dbReference type="Proteomes" id="UP000789719">
    <property type="component" value="Unassembled WGS sequence"/>
</dbReference>
<comment type="caution">
    <text evidence="3">The sequence shown here is derived from an EMBL/GenBank/DDBJ whole genome shotgun (WGS) entry which is preliminary data.</text>
</comment>
<protein>
    <recommendedName>
        <fullName evidence="2">Regulatory protein YycH-like domain-containing protein</fullName>
    </recommendedName>
</protein>
<dbReference type="Pfam" id="PF09648">
    <property type="entry name" value="YycI"/>
    <property type="match status" value="1"/>
</dbReference>
<dbReference type="EMBL" id="CAKKNT010000014">
    <property type="protein sequence ID" value="CAH0418745.1"/>
    <property type="molecule type" value="Genomic_DNA"/>
</dbReference>
<evidence type="ECO:0000313" key="4">
    <source>
        <dbReference type="Proteomes" id="UP000789719"/>
    </source>
</evidence>
<dbReference type="Gene3D" id="2.40.128.690">
    <property type="entry name" value="YycH protein, domain 3-like"/>
    <property type="match status" value="1"/>
</dbReference>
<dbReference type="RefSeq" id="WP_230098827.1">
    <property type="nucleotide sequence ID" value="NZ_CAKKNT010000014.1"/>
</dbReference>
<sequence length="283" mass="32712">MDFKRIQWIFLLIFVAIDVFLGLQWYQGIQFDTVDTVGSTSVLKEMQGDDISFKRPSDKVGEGFYIAGQDGPEFVAHTTALRGVSTTYNSDTRMLNVQLSDKKRFKLNFDHPQRTLDHFIRLPQNVINGNEYVYSEELSRMTRHQVVYVQVVPAGKVYDSSGELHFNIDDGYVSGYTQTYISQPKILREKTPTISEEKALTWLYQYNQIPNNTTILWTKLAYTKLLDVNNTTVYVPTWFVGLRTNNNEEVHVKRINAFTGTIIKDTPQKVNIVNELQEKEVFK</sequence>
<evidence type="ECO:0000313" key="3">
    <source>
        <dbReference type="EMBL" id="CAH0418745.1"/>
    </source>
</evidence>